<dbReference type="EMBL" id="JAAQHG020000018">
    <property type="protein sequence ID" value="KAL1585607.1"/>
    <property type="molecule type" value="Genomic_DNA"/>
</dbReference>
<dbReference type="GeneID" id="96007440"/>
<gene>
    <name evidence="6" type="ORF">WHR41_05997</name>
</gene>
<keyword evidence="7" id="KW-1185">Reference proteome</keyword>
<dbReference type="AlphaFoldDB" id="A0AB34KPF0"/>
<name>A0AB34KPF0_9PEZI</name>
<feature type="compositionally biased region" description="Polar residues" evidence="4">
    <location>
        <begin position="1"/>
        <end position="20"/>
    </location>
</feature>
<feature type="compositionally biased region" description="Low complexity" evidence="4">
    <location>
        <begin position="62"/>
        <end position="74"/>
    </location>
</feature>
<proteinExistence type="predicted"/>
<evidence type="ECO:0000256" key="3">
    <source>
        <dbReference type="ARBA" id="ARBA00023136"/>
    </source>
</evidence>
<evidence type="ECO:0000256" key="5">
    <source>
        <dbReference type="SAM" id="Phobius"/>
    </source>
</evidence>
<organism evidence="6 7">
    <name type="scientific">Cladosporium halotolerans</name>
    <dbReference type="NCBI Taxonomy" id="1052096"/>
    <lineage>
        <taxon>Eukaryota</taxon>
        <taxon>Fungi</taxon>
        <taxon>Dikarya</taxon>
        <taxon>Ascomycota</taxon>
        <taxon>Pezizomycotina</taxon>
        <taxon>Dothideomycetes</taxon>
        <taxon>Dothideomycetidae</taxon>
        <taxon>Cladosporiales</taxon>
        <taxon>Cladosporiaceae</taxon>
        <taxon>Cladosporium</taxon>
    </lineage>
</organism>
<dbReference type="InterPro" id="IPR028143">
    <property type="entry name" value="Get2/sif1"/>
</dbReference>
<dbReference type="PANTHER" id="PTHR28263:SF1">
    <property type="entry name" value="GOLGI TO ER TRAFFIC PROTEIN 2"/>
    <property type="match status" value="1"/>
</dbReference>
<feature type="transmembrane region" description="Helical" evidence="5">
    <location>
        <begin position="190"/>
        <end position="209"/>
    </location>
</feature>
<sequence>MAETAATTGNDVPENETPNQKAARLRREKRNAKMAATGEERLAKIKGLNGGVAPPDEALGGPTVAPAAPKPATVDDPEEVDISDHPYTSKNVSQTGTPRESAPQQGDPLMQAMMQMQAQQAQQNQAQGGGEEDPMMKMMQQLMGMQPGQDPNDPNAMPQEIPQMAQMLSTMMGGGGMGGGQQQPVNSSAYLWRIVHALSALVIAVYITLTTTFSGSKLARTEDVFVQDAGYGLGSRPFLIFATTELILQTSRYFMEKGQLQGSGILATIANSGFVPEPWAQMIRTIGRYSTIYTTIVADAMVVIFVFGAVAWWKGLAAS</sequence>
<feature type="compositionally biased region" description="Polar residues" evidence="4">
    <location>
        <begin position="86"/>
        <end position="104"/>
    </location>
</feature>
<dbReference type="PANTHER" id="PTHR28263">
    <property type="entry name" value="GOLGI TO ER TRAFFIC PROTEIN 2"/>
    <property type="match status" value="1"/>
</dbReference>
<evidence type="ECO:0000256" key="2">
    <source>
        <dbReference type="ARBA" id="ARBA00022989"/>
    </source>
</evidence>
<dbReference type="Proteomes" id="UP000803884">
    <property type="component" value="Unassembled WGS sequence"/>
</dbReference>
<comment type="caution">
    <text evidence="6">The sequence shown here is derived from an EMBL/GenBank/DDBJ whole genome shotgun (WGS) entry which is preliminary data.</text>
</comment>
<evidence type="ECO:0000313" key="7">
    <source>
        <dbReference type="Proteomes" id="UP000803884"/>
    </source>
</evidence>
<evidence type="ECO:0000256" key="1">
    <source>
        <dbReference type="ARBA" id="ARBA00022692"/>
    </source>
</evidence>
<keyword evidence="2 5" id="KW-1133">Transmembrane helix</keyword>
<keyword evidence="1 5" id="KW-0812">Transmembrane</keyword>
<feature type="compositionally biased region" description="Basic residues" evidence="4">
    <location>
        <begin position="23"/>
        <end position="32"/>
    </location>
</feature>
<evidence type="ECO:0000256" key="4">
    <source>
        <dbReference type="SAM" id="MobiDB-lite"/>
    </source>
</evidence>
<accession>A0AB34KPF0</accession>
<keyword evidence="3 5" id="KW-0472">Membrane</keyword>
<evidence type="ECO:0000313" key="6">
    <source>
        <dbReference type="EMBL" id="KAL1585607.1"/>
    </source>
</evidence>
<feature type="transmembrane region" description="Helical" evidence="5">
    <location>
        <begin position="292"/>
        <end position="313"/>
    </location>
</feature>
<dbReference type="RefSeq" id="XP_069228713.1">
    <property type="nucleotide sequence ID" value="XM_069374602.1"/>
</dbReference>
<feature type="region of interest" description="Disordered" evidence="4">
    <location>
        <begin position="1"/>
        <end position="105"/>
    </location>
</feature>
<reference evidence="6 7" key="1">
    <citation type="journal article" date="2020" name="Microbiol. Resour. Announc.">
        <title>Draft Genome Sequence of a Cladosporium Species Isolated from the Mesophotic Ascidian Didemnum maculosum.</title>
        <authorList>
            <person name="Gioti A."/>
            <person name="Siaperas R."/>
            <person name="Nikolaivits E."/>
            <person name="Le Goff G."/>
            <person name="Ouazzani J."/>
            <person name="Kotoulas G."/>
            <person name="Topakas E."/>
        </authorList>
    </citation>
    <scope>NUCLEOTIDE SEQUENCE [LARGE SCALE GENOMIC DNA]</scope>
    <source>
        <strain evidence="6 7">TM138-S3</strain>
    </source>
</reference>
<dbReference type="Pfam" id="PF08690">
    <property type="entry name" value="GET2"/>
    <property type="match status" value="1"/>
</dbReference>
<protein>
    <submittedName>
        <fullName evidence="6">Uncharacterized protein</fullName>
    </submittedName>
</protein>
<dbReference type="GO" id="GO:0006890">
    <property type="term" value="P:retrograde vesicle-mediated transport, Golgi to endoplasmic reticulum"/>
    <property type="evidence" value="ECO:0007669"/>
    <property type="project" value="TreeGrafter"/>
</dbReference>